<name>A0AAW0MS98_9GOBI</name>
<dbReference type="SUPFAM" id="SSF81321">
    <property type="entry name" value="Family A G protein-coupled receptor-like"/>
    <property type="match status" value="1"/>
</dbReference>
<keyword evidence="11" id="KW-0325">Glycoprotein</keyword>
<dbReference type="GO" id="GO:0004984">
    <property type="term" value="F:olfactory receptor activity"/>
    <property type="evidence" value="ECO:0007669"/>
    <property type="project" value="InterPro"/>
</dbReference>
<gene>
    <name evidence="15" type="ORF">WMY93_028383</name>
</gene>
<dbReference type="PANTHER" id="PTHR26451">
    <property type="entry name" value="G_PROTEIN_RECEP_F1_2 DOMAIN-CONTAINING PROTEIN"/>
    <property type="match status" value="1"/>
</dbReference>
<accession>A0AAW0MS98</accession>
<keyword evidence="12" id="KW-0807">Transducer</keyword>
<feature type="transmembrane region" description="Helical" evidence="13">
    <location>
        <begin position="248"/>
        <end position="269"/>
    </location>
</feature>
<proteinExistence type="predicted"/>
<evidence type="ECO:0000256" key="10">
    <source>
        <dbReference type="ARBA" id="ARBA00023170"/>
    </source>
</evidence>
<feature type="transmembrane region" description="Helical" evidence="13">
    <location>
        <begin position="150"/>
        <end position="171"/>
    </location>
</feature>
<dbReference type="AlphaFoldDB" id="A0AAW0MS98"/>
<keyword evidence="2" id="KW-1003">Cell membrane</keyword>
<dbReference type="FunFam" id="1.20.1070.10:FF:000024">
    <property type="entry name" value="Olfactory receptor"/>
    <property type="match status" value="1"/>
</dbReference>
<dbReference type="GO" id="GO:0004930">
    <property type="term" value="F:G protein-coupled receptor activity"/>
    <property type="evidence" value="ECO:0007669"/>
    <property type="project" value="UniProtKB-KW"/>
</dbReference>
<feature type="transmembrane region" description="Helical" evidence="13">
    <location>
        <begin position="208"/>
        <end position="227"/>
    </location>
</feature>
<dbReference type="PRINTS" id="PR00245">
    <property type="entry name" value="OLFACTORYR"/>
</dbReference>
<evidence type="ECO:0000256" key="9">
    <source>
        <dbReference type="ARBA" id="ARBA00023157"/>
    </source>
</evidence>
<evidence type="ECO:0000256" key="4">
    <source>
        <dbReference type="ARBA" id="ARBA00022692"/>
    </source>
</evidence>
<evidence type="ECO:0000313" key="15">
    <source>
        <dbReference type="EMBL" id="KAK7882209.1"/>
    </source>
</evidence>
<comment type="subcellular location">
    <subcellularLocation>
        <location evidence="1">Cell membrane</location>
        <topology evidence="1">Multi-pass membrane protein</topology>
    </subcellularLocation>
</comment>
<keyword evidence="8 13" id="KW-0472">Membrane</keyword>
<reference evidence="16" key="1">
    <citation type="submission" date="2024-04" db="EMBL/GenBank/DDBJ databases">
        <title>Salinicola lusitanus LLJ914,a marine bacterium isolated from the Okinawa Trough.</title>
        <authorList>
            <person name="Li J."/>
        </authorList>
    </citation>
    <scope>NUCLEOTIDE SEQUENCE [LARGE SCALE GENOMIC DNA]</scope>
</reference>
<keyword evidence="7" id="KW-0297">G-protein coupled receptor</keyword>
<dbReference type="PROSITE" id="PS50262">
    <property type="entry name" value="G_PROTEIN_RECEP_F1_2"/>
    <property type="match status" value="1"/>
</dbReference>
<evidence type="ECO:0000256" key="1">
    <source>
        <dbReference type="ARBA" id="ARBA00004651"/>
    </source>
</evidence>
<evidence type="ECO:0000256" key="13">
    <source>
        <dbReference type="SAM" id="Phobius"/>
    </source>
</evidence>
<protein>
    <recommendedName>
        <fullName evidence="14">G-protein coupled receptors family 1 profile domain-containing protein</fullName>
    </recommendedName>
</protein>
<keyword evidence="4 13" id="KW-0812">Transmembrane</keyword>
<dbReference type="EMBL" id="JBBPFD010000021">
    <property type="protein sequence ID" value="KAK7882209.1"/>
    <property type="molecule type" value="Genomic_DNA"/>
</dbReference>
<evidence type="ECO:0000256" key="11">
    <source>
        <dbReference type="ARBA" id="ARBA00023180"/>
    </source>
</evidence>
<evidence type="ECO:0000256" key="2">
    <source>
        <dbReference type="ARBA" id="ARBA00022475"/>
    </source>
</evidence>
<evidence type="ECO:0000259" key="14">
    <source>
        <dbReference type="PROSITE" id="PS50262"/>
    </source>
</evidence>
<dbReference type="Pfam" id="PF13853">
    <property type="entry name" value="7tm_4"/>
    <property type="match status" value="1"/>
</dbReference>
<keyword evidence="9" id="KW-1015">Disulfide bond</keyword>
<dbReference type="PANTHER" id="PTHR26451:SF109">
    <property type="entry name" value="ODORANT RECEPTOR-RELATED"/>
    <property type="match status" value="1"/>
</dbReference>
<dbReference type="InterPro" id="IPR017452">
    <property type="entry name" value="GPCR_Rhodpsn_7TM"/>
</dbReference>
<feature type="transmembrane region" description="Helical" evidence="13">
    <location>
        <begin position="66"/>
        <end position="89"/>
    </location>
</feature>
<evidence type="ECO:0000256" key="3">
    <source>
        <dbReference type="ARBA" id="ARBA00022606"/>
    </source>
</evidence>
<keyword evidence="16" id="KW-1185">Reference proteome</keyword>
<keyword evidence="10" id="KW-0675">Receptor</keyword>
<dbReference type="Gene3D" id="1.20.1070.10">
    <property type="entry name" value="Rhodopsin 7-helix transmembrane proteins"/>
    <property type="match status" value="1"/>
</dbReference>
<evidence type="ECO:0000313" key="16">
    <source>
        <dbReference type="Proteomes" id="UP001460270"/>
    </source>
</evidence>
<evidence type="ECO:0000256" key="6">
    <source>
        <dbReference type="ARBA" id="ARBA00022989"/>
    </source>
</evidence>
<evidence type="ECO:0000256" key="12">
    <source>
        <dbReference type="ARBA" id="ARBA00023224"/>
    </source>
</evidence>
<dbReference type="InterPro" id="IPR052921">
    <property type="entry name" value="GPCR1_Superfamily_Member"/>
</dbReference>
<keyword evidence="3" id="KW-0716">Sensory transduction</keyword>
<dbReference type="GO" id="GO:0005549">
    <property type="term" value="F:odorant binding"/>
    <property type="evidence" value="ECO:0007669"/>
    <property type="project" value="TreeGrafter"/>
</dbReference>
<keyword evidence="6 13" id="KW-1133">Transmembrane helix</keyword>
<dbReference type="InterPro" id="IPR000725">
    <property type="entry name" value="Olfact_rcpt"/>
</dbReference>
<evidence type="ECO:0000256" key="7">
    <source>
        <dbReference type="ARBA" id="ARBA00023040"/>
    </source>
</evidence>
<feature type="domain" description="G-protein coupled receptors family 1 profile" evidence="14">
    <location>
        <begin position="48"/>
        <end position="298"/>
    </location>
</feature>
<feature type="transmembrane region" description="Helical" evidence="13">
    <location>
        <begin position="101"/>
        <end position="129"/>
    </location>
</feature>
<evidence type="ECO:0000256" key="8">
    <source>
        <dbReference type="ARBA" id="ARBA00023136"/>
    </source>
</evidence>
<evidence type="ECO:0000256" key="5">
    <source>
        <dbReference type="ARBA" id="ARBA00022725"/>
    </source>
</evidence>
<sequence length="323" mass="36406">MATLTLDPATNLSWEPDILLLEGLRVSPDFSLLAFLMLLLVYLFILCCNVGLVLLICLVRPLRTPMYLLFCNLILNDVFGATIIIPHVLMDISSQLENRRISFTFCALQAFCVNLYGSTSHTVLMAMAFDRYVAICQPLRYNTIMSSCMVLRLTLAAWGSTFFMVSILLGMTLRLSRCRRVIPNLFCDNASLFKLSCGNLLLNNVLGLLYTVVLLGSSLLSVTLTYFKIASVCLKQRSKSLNRRALHTCASHLLVYLLLLLFAFTVVVLHRFPSLERHKKVVSVVGEVLLPALNSLIYGLQIRQIRSRVWSLLCYKKPAQIQD</sequence>
<keyword evidence="5" id="KW-0552">Olfaction</keyword>
<comment type="caution">
    <text evidence="15">The sequence shown here is derived from an EMBL/GenBank/DDBJ whole genome shotgun (WGS) entry which is preliminary data.</text>
</comment>
<organism evidence="15 16">
    <name type="scientific">Mugilogobius chulae</name>
    <name type="common">yellowstripe goby</name>
    <dbReference type="NCBI Taxonomy" id="88201"/>
    <lineage>
        <taxon>Eukaryota</taxon>
        <taxon>Metazoa</taxon>
        <taxon>Chordata</taxon>
        <taxon>Craniata</taxon>
        <taxon>Vertebrata</taxon>
        <taxon>Euteleostomi</taxon>
        <taxon>Actinopterygii</taxon>
        <taxon>Neopterygii</taxon>
        <taxon>Teleostei</taxon>
        <taxon>Neoteleostei</taxon>
        <taxon>Acanthomorphata</taxon>
        <taxon>Gobiaria</taxon>
        <taxon>Gobiiformes</taxon>
        <taxon>Gobioidei</taxon>
        <taxon>Gobiidae</taxon>
        <taxon>Gobionellinae</taxon>
        <taxon>Mugilogobius</taxon>
    </lineage>
</organism>
<dbReference type="Proteomes" id="UP001460270">
    <property type="component" value="Unassembled WGS sequence"/>
</dbReference>
<dbReference type="GO" id="GO:0005886">
    <property type="term" value="C:plasma membrane"/>
    <property type="evidence" value="ECO:0007669"/>
    <property type="project" value="UniProtKB-SubCell"/>
</dbReference>
<feature type="transmembrane region" description="Helical" evidence="13">
    <location>
        <begin position="30"/>
        <end position="59"/>
    </location>
</feature>